<dbReference type="Proteomes" id="UP000573327">
    <property type="component" value="Unassembled WGS sequence"/>
</dbReference>
<gene>
    <name evidence="1" type="ORF">F4556_006816</name>
</gene>
<reference evidence="1 2" key="1">
    <citation type="submission" date="2020-08" db="EMBL/GenBank/DDBJ databases">
        <title>Sequencing the genomes of 1000 actinobacteria strains.</title>
        <authorList>
            <person name="Klenk H.-P."/>
        </authorList>
    </citation>
    <scope>NUCLEOTIDE SEQUENCE [LARGE SCALE GENOMIC DNA]</scope>
    <source>
        <strain evidence="1 2">DSM 44786</strain>
    </source>
</reference>
<dbReference type="EMBL" id="JACHJR010000001">
    <property type="protein sequence ID" value="MBB4951281.1"/>
    <property type="molecule type" value="Genomic_DNA"/>
</dbReference>
<comment type="caution">
    <text evidence="1">The sequence shown here is derived from an EMBL/GenBank/DDBJ whole genome shotgun (WGS) entry which is preliminary data.</text>
</comment>
<evidence type="ECO:0000313" key="1">
    <source>
        <dbReference type="EMBL" id="MBB4951281.1"/>
    </source>
</evidence>
<organism evidence="1 2">
    <name type="scientific">Kitasatospora gansuensis</name>
    <dbReference type="NCBI Taxonomy" id="258050"/>
    <lineage>
        <taxon>Bacteria</taxon>
        <taxon>Bacillati</taxon>
        <taxon>Actinomycetota</taxon>
        <taxon>Actinomycetes</taxon>
        <taxon>Kitasatosporales</taxon>
        <taxon>Streptomycetaceae</taxon>
        <taxon>Kitasatospora</taxon>
    </lineage>
</organism>
<dbReference type="AlphaFoldDB" id="A0A7W7SL38"/>
<proteinExistence type="predicted"/>
<protein>
    <submittedName>
        <fullName evidence="1">Uncharacterized protein</fullName>
    </submittedName>
</protein>
<accession>A0A7W7SL38</accession>
<evidence type="ECO:0000313" key="2">
    <source>
        <dbReference type="Proteomes" id="UP000573327"/>
    </source>
</evidence>
<name>A0A7W7SL38_9ACTN</name>
<sequence length="84" mass="9092">MIIGKRLTMSARLSMNVARRAGDLASSWNASLVFHAPTASATLRAGSRSVMSLRTPPSRPWARAWVKSSLESSVPAQLSKPTLR</sequence>
<keyword evidence="2" id="KW-1185">Reference proteome</keyword>